<dbReference type="EMBL" id="BJZS01000035">
    <property type="protein sequence ID" value="GEO95262.1"/>
    <property type="molecule type" value="Genomic_DNA"/>
</dbReference>
<evidence type="ECO:0000256" key="1">
    <source>
        <dbReference type="SAM" id="MobiDB-lite"/>
    </source>
</evidence>
<dbReference type="InterPro" id="IPR036691">
    <property type="entry name" value="Endo/exonu/phosph_ase_sf"/>
</dbReference>
<dbReference type="CDD" id="cd10283">
    <property type="entry name" value="MnuA_DNase1-like"/>
    <property type="match status" value="1"/>
</dbReference>
<evidence type="ECO:0000256" key="2">
    <source>
        <dbReference type="SAM" id="SignalP"/>
    </source>
</evidence>
<feature type="chain" id="PRO_5021995592" description="LTD domain-containing protein" evidence="2">
    <location>
        <begin position="29"/>
        <end position="886"/>
    </location>
</feature>
<proteinExistence type="predicted"/>
<dbReference type="STRING" id="388357.GCA_001580365_02940"/>
<feature type="compositionally biased region" description="Pro residues" evidence="1">
    <location>
        <begin position="214"/>
        <end position="227"/>
    </location>
</feature>
<gene>
    <name evidence="4" type="ORF">KTU01_13850</name>
</gene>
<evidence type="ECO:0000259" key="3">
    <source>
        <dbReference type="PROSITE" id="PS51841"/>
    </source>
</evidence>
<dbReference type="PANTHER" id="PTHR42834">
    <property type="entry name" value="ENDONUCLEASE/EXONUCLEASE/PHOSPHATASE FAMILY PROTEIN (AFU_ORTHOLOGUE AFUA_3G09210)"/>
    <property type="match status" value="1"/>
</dbReference>
<dbReference type="PROSITE" id="PS51841">
    <property type="entry name" value="LTD"/>
    <property type="match status" value="1"/>
</dbReference>
<evidence type="ECO:0000313" key="5">
    <source>
        <dbReference type="Proteomes" id="UP000321103"/>
    </source>
</evidence>
<dbReference type="AlphaFoldDB" id="A0A512IC44"/>
<dbReference type="SUPFAM" id="SSF56219">
    <property type="entry name" value="DNase I-like"/>
    <property type="match status" value="1"/>
</dbReference>
<evidence type="ECO:0000313" key="4">
    <source>
        <dbReference type="EMBL" id="GEO95262.1"/>
    </source>
</evidence>
<dbReference type="Pfam" id="PF00932">
    <property type="entry name" value="LTD"/>
    <property type="match status" value="1"/>
</dbReference>
<feature type="region of interest" description="Disordered" evidence="1">
    <location>
        <begin position="819"/>
        <end position="886"/>
    </location>
</feature>
<dbReference type="RefSeq" id="WP_062736370.1">
    <property type="nucleotide sequence ID" value="NZ_BJZS01000035.1"/>
</dbReference>
<dbReference type="InterPro" id="IPR001322">
    <property type="entry name" value="Lamin_tail_dom"/>
</dbReference>
<name>A0A512IC44_9MICC</name>
<sequence length="886" mass="91588">MKTLLSLPLSGALAAALLAAPLTVPVHAAPDGTAVVINEAYTNGGSANAVHRHKFVELYNPTSETVDLTGWTLQYRSAGGTGEASAVALSGTIAPGGYFLVQGGSNGGSGQPLPTPDLTTSFNPAGVSGTILLSDGAERLSAPTGSVTGADGIVDLLGYGTSNTYESAPATGPATNGDPRSMTRQDGVDTDDNAADFTATGTVTPQNSGGDGPVPEPTPEPTAPPVSLPIREIQGTGDASPVAGRTVTTRGVVTAVYATGGLDGWYVQTPGTGGDLDLGQHEASDGVFVHSPSAVADVRLGQYVEVTGTVAEYYGQTQLSVRPDGLRVLDEPVEAVKPATVGWPADDARRESLEGMLLDPAGEFVITDNYGLNSYGELGLAAGGAPLVQPTAVGAPGSPEAAAQAADNAARGVLLDDGATTNYGNFANASVPLPYLTPQTPMRIGAPVDFVAPVVLGYSFDEWRLQPTTHLTGANPEDAPVVAENARTAAPEDVGGDLQLATFNVLNYFSTTGDELSGCSYYTDRAGDPISVRGGCLARGAAEQEDLERQQAKIVAAVNALDAEVVSLEEIENSAKFGKDRDQALADLVAALNAAAGAEVWAYVPSPAQRPALEDEDVIRTAFIYRPAAVGPVGESVILQDEENFDNAREPLAQTFRPAGGSPDDDFTVVVNHFKSKGSAPRTGPNADAGDGAGAWNADRTAQAQALVDFAEQLKTSQGTDRVFLTGDFNSYDQEDPMRVLHDAGYANLAPEGEYSYAYGGMLGSLDHVLASPAAAELVTGSDIWEINAHESVGLEYSRHNYNVTDLYAADPYRASDHNPEVVGLAFGGAEPTDPQKPGRGHSGEHPGRGTSGEHPGRGTSGEHPGKGLREHPGDRAREVLQGRLG</sequence>
<feature type="signal peptide" evidence="2">
    <location>
        <begin position="1"/>
        <end position="28"/>
    </location>
</feature>
<dbReference type="InterPro" id="IPR036415">
    <property type="entry name" value="Lamin_tail_dom_sf"/>
</dbReference>
<dbReference type="Gene3D" id="2.60.40.1260">
    <property type="entry name" value="Lamin Tail domain"/>
    <property type="match status" value="1"/>
</dbReference>
<feature type="domain" description="LTD" evidence="3">
    <location>
        <begin position="20"/>
        <end position="161"/>
    </location>
</feature>
<dbReference type="InterPro" id="IPR005135">
    <property type="entry name" value="Endo/exonuclease/phosphatase"/>
</dbReference>
<dbReference type="SUPFAM" id="SSF74853">
    <property type="entry name" value="Lamin A/C globular tail domain"/>
    <property type="match status" value="1"/>
</dbReference>
<feature type="compositionally biased region" description="Basic and acidic residues" evidence="1">
    <location>
        <begin position="864"/>
        <end position="886"/>
    </location>
</feature>
<keyword evidence="2" id="KW-0732">Signal</keyword>
<reference evidence="4 5" key="1">
    <citation type="submission" date="2019-07" db="EMBL/GenBank/DDBJ databases">
        <title>Whole genome shotgun sequence of Kocuria turfanensis NBRC 107627.</title>
        <authorList>
            <person name="Hosoyama A."/>
            <person name="Uohara A."/>
            <person name="Ohji S."/>
            <person name="Ichikawa N."/>
        </authorList>
    </citation>
    <scope>NUCLEOTIDE SEQUENCE [LARGE SCALE GENOMIC DNA]</scope>
    <source>
        <strain evidence="4 5">NBRC 107627</strain>
    </source>
</reference>
<feature type="region of interest" description="Disordered" evidence="1">
    <location>
        <begin position="164"/>
        <end position="243"/>
    </location>
</feature>
<dbReference type="Proteomes" id="UP000321103">
    <property type="component" value="Unassembled WGS sequence"/>
</dbReference>
<dbReference type="InterPro" id="IPR047971">
    <property type="entry name" value="ExeM-like"/>
</dbReference>
<protein>
    <recommendedName>
        <fullName evidence="3">LTD domain-containing protein</fullName>
    </recommendedName>
</protein>
<organism evidence="4 5">
    <name type="scientific">Kocuria turfanensis</name>
    <dbReference type="NCBI Taxonomy" id="388357"/>
    <lineage>
        <taxon>Bacteria</taxon>
        <taxon>Bacillati</taxon>
        <taxon>Actinomycetota</taxon>
        <taxon>Actinomycetes</taxon>
        <taxon>Micrococcales</taxon>
        <taxon>Micrococcaceae</taxon>
        <taxon>Kocuria</taxon>
    </lineage>
</organism>
<dbReference type="CDD" id="cd04486">
    <property type="entry name" value="YhcR_OBF_like"/>
    <property type="match status" value="1"/>
</dbReference>
<dbReference type="NCBIfam" id="NF033681">
    <property type="entry name" value="ExeM_NucH_DNase"/>
    <property type="match status" value="1"/>
</dbReference>
<dbReference type="Pfam" id="PF03372">
    <property type="entry name" value="Exo_endo_phos"/>
    <property type="match status" value="1"/>
</dbReference>
<dbReference type="PANTHER" id="PTHR42834:SF1">
    <property type="entry name" value="ENDONUCLEASE_EXONUCLEASE_PHOSPHATASE FAMILY PROTEIN (AFU_ORTHOLOGUE AFUA_3G09210)"/>
    <property type="match status" value="1"/>
</dbReference>
<comment type="caution">
    <text evidence="4">The sequence shown here is derived from an EMBL/GenBank/DDBJ whole genome shotgun (WGS) entry which is preliminary data.</text>
</comment>
<dbReference type="GO" id="GO:0003824">
    <property type="term" value="F:catalytic activity"/>
    <property type="evidence" value="ECO:0007669"/>
    <property type="project" value="InterPro"/>
</dbReference>
<dbReference type="Gene3D" id="3.60.10.10">
    <property type="entry name" value="Endonuclease/exonuclease/phosphatase"/>
    <property type="match status" value="1"/>
</dbReference>
<keyword evidence="5" id="KW-1185">Reference proteome</keyword>
<accession>A0A512IC44</accession>